<proteinExistence type="predicted"/>
<name>A0A4Z2GCA0_9TELE</name>
<dbReference type="AlphaFoldDB" id="A0A4Z2GCA0"/>
<gene>
    <name evidence="1" type="ORF">EYF80_039452</name>
</gene>
<dbReference type="Proteomes" id="UP000314294">
    <property type="component" value="Unassembled WGS sequence"/>
</dbReference>
<evidence type="ECO:0000313" key="1">
    <source>
        <dbReference type="EMBL" id="TNN50324.1"/>
    </source>
</evidence>
<protein>
    <submittedName>
        <fullName evidence="1">Uncharacterized protein</fullName>
    </submittedName>
</protein>
<evidence type="ECO:0000313" key="2">
    <source>
        <dbReference type="Proteomes" id="UP000314294"/>
    </source>
</evidence>
<organism evidence="1 2">
    <name type="scientific">Liparis tanakae</name>
    <name type="common">Tanaka's snailfish</name>
    <dbReference type="NCBI Taxonomy" id="230148"/>
    <lineage>
        <taxon>Eukaryota</taxon>
        <taxon>Metazoa</taxon>
        <taxon>Chordata</taxon>
        <taxon>Craniata</taxon>
        <taxon>Vertebrata</taxon>
        <taxon>Euteleostomi</taxon>
        <taxon>Actinopterygii</taxon>
        <taxon>Neopterygii</taxon>
        <taxon>Teleostei</taxon>
        <taxon>Neoteleostei</taxon>
        <taxon>Acanthomorphata</taxon>
        <taxon>Eupercaria</taxon>
        <taxon>Perciformes</taxon>
        <taxon>Cottioidei</taxon>
        <taxon>Cottales</taxon>
        <taxon>Liparidae</taxon>
        <taxon>Liparis</taxon>
    </lineage>
</organism>
<dbReference type="EMBL" id="SRLO01000621">
    <property type="protein sequence ID" value="TNN50324.1"/>
    <property type="molecule type" value="Genomic_DNA"/>
</dbReference>
<sequence>MSTKKRQRQQHRAALHTEEKRLSRLCWWWAWPRCGVSAVGVRVAMEEHSDASSCSSCSVSPSSSEALLVCSDTVSVRMQACSPPPRDGLARFRSSQYSSSPASRHTPSTMRIFSWV</sequence>
<accession>A0A4Z2GCA0</accession>
<keyword evidence="2" id="KW-1185">Reference proteome</keyword>
<reference evidence="1 2" key="1">
    <citation type="submission" date="2019-03" db="EMBL/GenBank/DDBJ databases">
        <title>First draft genome of Liparis tanakae, snailfish: a comprehensive survey of snailfish specific genes.</title>
        <authorList>
            <person name="Kim W."/>
            <person name="Song I."/>
            <person name="Jeong J.-H."/>
            <person name="Kim D."/>
            <person name="Kim S."/>
            <person name="Ryu S."/>
            <person name="Song J.Y."/>
            <person name="Lee S.K."/>
        </authorList>
    </citation>
    <scope>NUCLEOTIDE SEQUENCE [LARGE SCALE GENOMIC DNA]</scope>
    <source>
        <tissue evidence="1">Muscle</tissue>
    </source>
</reference>
<comment type="caution">
    <text evidence="1">The sequence shown here is derived from an EMBL/GenBank/DDBJ whole genome shotgun (WGS) entry which is preliminary data.</text>
</comment>